<dbReference type="InterPro" id="IPR051200">
    <property type="entry name" value="Host-pathogen_enzymatic-act"/>
</dbReference>
<feature type="chain" id="PRO_5019094135" evidence="1">
    <location>
        <begin position="30"/>
        <end position="466"/>
    </location>
</feature>
<keyword evidence="1" id="KW-0732">Signal</keyword>
<evidence type="ECO:0000313" key="2">
    <source>
        <dbReference type="EMBL" id="RWR08925.1"/>
    </source>
</evidence>
<accession>A0A443IRL7</accession>
<comment type="caution">
    <text evidence="2">The sequence shown here is derived from an EMBL/GenBank/DDBJ whole genome shotgun (WGS) entry which is preliminary data.</text>
</comment>
<evidence type="ECO:0000256" key="1">
    <source>
        <dbReference type="SAM" id="SignalP"/>
    </source>
</evidence>
<dbReference type="EMBL" id="SAUW01000016">
    <property type="protein sequence ID" value="RWR08925.1"/>
    <property type="molecule type" value="Genomic_DNA"/>
</dbReference>
<dbReference type="PANTHER" id="PTHR47197">
    <property type="entry name" value="PROTEIN NIRF"/>
    <property type="match status" value="1"/>
</dbReference>
<dbReference type="InterPro" id="IPR015943">
    <property type="entry name" value="WD40/YVTN_repeat-like_dom_sf"/>
</dbReference>
<name>A0A443IRL7_9RHOB</name>
<reference evidence="2 3" key="2">
    <citation type="submission" date="2019-01" db="EMBL/GenBank/DDBJ databases">
        <authorList>
            <person name="Li Y."/>
        </authorList>
    </citation>
    <scope>NUCLEOTIDE SEQUENCE [LARGE SCALE GENOMIC DNA]</scope>
    <source>
        <strain evidence="2 3">2D-5</strain>
    </source>
</reference>
<feature type="signal peptide" evidence="1">
    <location>
        <begin position="1"/>
        <end position="29"/>
    </location>
</feature>
<dbReference type="Gene3D" id="2.130.10.10">
    <property type="entry name" value="YVTN repeat-like/Quinoprotein amine dehydrogenase"/>
    <property type="match status" value="1"/>
</dbReference>
<dbReference type="SUPFAM" id="SSF51004">
    <property type="entry name" value="C-terminal (heme d1) domain of cytochrome cd1-nitrite reductase"/>
    <property type="match status" value="1"/>
</dbReference>
<keyword evidence="3" id="KW-1185">Reference proteome</keyword>
<dbReference type="InterPro" id="IPR011048">
    <property type="entry name" value="Haem_d1_sf"/>
</dbReference>
<dbReference type="AlphaFoldDB" id="A0A443IRL7"/>
<dbReference type="Proteomes" id="UP000285710">
    <property type="component" value="Unassembled WGS sequence"/>
</dbReference>
<sequence>MAFTLTTRLRVPVALSLGVLLGSASIVLAQSAFDTPAPFTGTVRFSGEQGAPIYGGAEVSAAGTGFAPNQPVTVLRGDERLSPEGLKADGEGKFSFDFLLPADAVVGIHPVVVQTDAPDSADVIDFKVSPKIPVSGAEKFDITSKKVGRGLYQVAYSEKNKALFVAAAVGRPPVKESALYKLDPETLDVVAQVAPEAAPQTGDRDPGVFAVYGIGLDDEKDTVWVTNTRQNTVAVYAQGDLSLIKQFDLNTVPHPRDVVVDAANDKAYVSSAMNNLIAVFDTNTLEPLAPIELTSAQRGGRFSTMSLTLDPKGGKLYTVSMTSPEAAKIDLATGEVQILKVPGSVSGAGVAVDPATGRLFVASQGSDDLIAIDTASEEVLFDTAVGAGALNVAFDAKDGTAYVANRGADTITVVDATSGEIIANLDAGSYPNQLIATEDGTVYAVNKARGQDDTEGDMIWRIVPKK</sequence>
<gene>
    <name evidence="2" type="ORF">D2T33_15320</name>
</gene>
<organism evidence="2 3">
    <name type="scientific">Paenirhodobacter populi</name>
    <dbReference type="NCBI Taxonomy" id="2306993"/>
    <lineage>
        <taxon>Bacteria</taxon>
        <taxon>Pseudomonadati</taxon>
        <taxon>Pseudomonadota</taxon>
        <taxon>Alphaproteobacteria</taxon>
        <taxon>Rhodobacterales</taxon>
        <taxon>Rhodobacter group</taxon>
        <taxon>Paenirhodobacter</taxon>
    </lineage>
</organism>
<dbReference type="RefSeq" id="WP_128270327.1">
    <property type="nucleotide sequence ID" value="NZ_SAUW01000016.1"/>
</dbReference>
<protein>
    <submittedName>
        <fullName evidence="2">YncE family protein</fullName>
    </submittedName>
</protein>
<dbReference type="PANTHER" id="PTHR47197:SF3">
    <property type="entry name" value="DIHYDRO-HEME D1 DEHYDROGENASE"/>
    <property type="match status" value="1"/>
</dbReference>
<proteinExistence type="predicted"/>
<evidence type="ECO:0000313" key="3">
    <source>
        <dbReference type="Proteomes" id="UP000285710"/>
    </source>
</evidence>
<reference evidence="2 3" key="1">
    <citation type="submission" date="2019-01" db="EMBL/GenBank/DDBJ databases">
        <title>Sinorhodobacter populi sp. nov. isolated from the symptomatic bark tissue of Populus euramericana canker.</title>
        <authorList>
            <person name="Xu G."/>
        </authorList>
    </citation>
    <scope>NUCLEOTIDE SEQUENCE [LARGE SCALE GENOMIC DNA]</scope>
    <source>
        <strain evidence="2 3">2D-5</strain>
    </source>
</reference>